<dbReference type="GO" id="GO:0004815">
    <property type="term" value="F:aspartate-tRNA ligase activity"/>
    <property type="evidence" value="ECO:0007669"/>
    <property type="project" value="UniProtKB-UniRule"/>
</dbReference>
<keyword evidence="4 7" id="KW-0067">ATP-binding</keyword>
<dbReference type="SUPFAM" id="SSF55261">
    <property type="entry name" value="GAD domain-like"/>
    <property type="match status" value="1"/>
</dbReference>
<dbReference type="PRINTS" id="PR01042">
    <property type="entry name" value="TRNASYNTHASP"/>
</dbReference>
<keyword evidence="7" id="KW-0963">Cytoplasm</keyword>
<evidence type="ECO:0000256" key="5">
    <source>
        <dbReference type="ARBA" id="ARBA00022917"/>
    </source>
</evidence>
<feature type="domain" description="Aminoacyl-transfer RNA synthetases class-II family profile" evidence="8">
    <location>
        <begin position="141"/>
        <end position="553"/>
    </location>
</feature>
<feature type="binding site" evidence="7">
    <location>
        <position position="480"/>
    </location>
    <ligand>
        <name>ATP</name>
        <dbReference type="ChEBI" id="CHEBI:30616"/>
    </ligand>
</feature>
<dbReference type="InterPro" id="IPR045864">
    <property type="entry name" value="aa-tRNA-synth_II/BPL/LPL"/>
</dbReference>
<dbReference type="InterPro" id="IPR002312">
    <property type="entry name" value="Asp/Asn-tRNA-synth_IIb"/>
</dbReference>
<dbReference type="GO" id="GO:0006422">
    <property type="term" value="P:aspartyl-tRNA aminoacylation"/>
    <property type="evidence" value="ECO:0007669"/>
    <property type="project" value="UniProtKB-UniRule"/>
</dbReference>
<feature type="binding site" evidence="7">
    <location>
        <position position="445"/>
    </location>
    <ligand>
        <name>L-aspartate</name>
        <dbReference type="ChEBI" id="CHEBI:29991"/>
    </ligand>
</feature>
<dbReference type="GO" id="GO:0005524">
    <property type="term" value="F:ATP binding"/>
    <property type="evidence" value="ECO:0007669"/>
    <property type="project" value="UniProtKB-UniRule"/>
</dbReference>
<gene>
    <name evidence="7" type="primary">aspS</name>
    <name evidence="9" type="ORF">Rain11_2033</name>
</gene>
<evidence type="ECO:0000313" key="9">
    <source>
        <dbReference type="EMBL" id="PKQ67420.1"/>
    </source>
</evidence>
<dbReference type="Gene3D" id="2.40.50.140">
    <property type="entry name" value="Nucleic acid-binding proteins"/>
    <property type="match status" value="1"/>
</dbReference>
<feature type="region of interest" description="Aspartate" evidence="7">
    <location>
        <begin position="198"/>
        <end position="201"/>
    </location>
</feature>
<dbReference type="PROSITE" id="PS50862">
    <property type="entry name" value="AA_TRNA_LIGASE_II"/>
    <property type="match status" value="1"/>
</dbReference>
<dbReference type="Proteomes" id="UP000233387">
    <property type="component" value="Unassembled WGS sequence"/>
</dbReference>
<dbReference type="HAMAP" id="MF_00044">
    <property type="entry name" value="Asp_tRNA_synth_type1"/>
    <property type="match status" value="1"/>
</dbReference>
<organism evidence="9 10">
    <name type="scientific">Raineya orbicola</name>
    <dbReference type="NCBI Taxonomy" id="2016530"/>
    <lineage>
        <taxon>Bacteria</taxon>
        <taxon>Pseudomonadati</taxon>
        <taxon>Bacteroidota</taxon>
        <taxon>Cytophagia</taxon>
        <taxon>Cytophagales</taxon>
        <taxon>Raineyaceae</taxon>
        <taxon>Raineya</taxon>
    </lineage>
</organism>
<feature type="binding site" evidence="7">
    <location>
        <position position="487"/>
    </location>
    <ligand>
        <name>L-aspartate</name>
        <dbReference type="ChEBI" id="CHEBI:29991"/>
    </ligand>
</feature>
<comment type="similarity">
    <text evidence="1 7">Belongs to the class-II aminoacyl-tRNA synthetase family. Type 1 subfamily.</text>
</comment>
<dbReference type="EC" id="6.1.1.12" evidence="7"/>
<dbReference type="InterPro" id="IPR004365">
    <property type="entry name" value="NA-bd_OB_tRNA"/>
</dbReference>
<dbReference type="Gene3D" id="3.30.1360.30">
    <property type="entry name" value="GAD-like domain"/>
    <property type="match status" value="1"/>
</dbReference>
<dbReference type="Pfam" id="PF00152">
    <property type="entry name" value="tRNA-synt_2"/>
    <property type="match status" value="1"/>
</dbReference>
<keyword evidence="3 7" id="KW-0547">Nucleotide-binding</keyword>
<dbReference type="SUPFAM" id="SSF50249">
    <property type="entry name" value="Nucleic acid-binding proteins"/>
    <property type="match status" value="1"/>
</dbReference>
<dbReference type="InterPro" id="IPR047090">
    <property type="entry name" value="AspRS_core"/>
</dbReference>
<dbReference type="InterPro" id="IPR004524">
    <property type="entry name" value="Asp-tRNA-ligase_1"/>
</dbReference>
<dbReference type="InterPro" id="IPR004364">
    <property type="entry name" value="Aa-tRNA-synt_II"/>
</dbReference>
<dbReference type="InterPro" id="IPR029351">
    <property type="entry name" value="GAD_dom"/>
</dbReference>
<dbReference type="GO" id="GO:0003676">
    <property type="term" value="F:nucleic acid binding"/>
    <property type="evidence" value="ECO:0007669"/>
    <property type="project" value="InterPro"/>
</dbReference>
<dbReference type="AlphaFoldDB" id="A0A2N3IAW2"/>
<feature type="binding site" evidence="7">
    <location>
        <position position="174"/>
    </location>
    <ligand>
        <name>L-aspartate</name>
        <dbReference type="ChEBI" id="CHEBI:29991"/>
    </ligand>
</feature>
<evidence type="ECO:0000313" key="10">
    <source>
        <dbReference type="Proteomes" id="UP000233387"/>
    </source>
</evidence>
<comment type="subunit">
    <text evidence="7">Homodimer.</text>
</comment>
<feature type="binding site" evidence="7">
    <location>
        <begin position="532"/>
        <end position="535"/>
    </location>
    <ligand>
        <name>ATP</name>
        <dbReference type="ChEBI" id="CHEBI:30616"/>
    </ligand>
</feature>
<dbReference type="InterPro" id="IPR047089">
    <property type="entry name" value="Asp-tRNA-ligase_1_N"/>
</dbReference>
<evidence type="ECO:0000256" key="7">
    <source>
        <dbReference type="HAMAP-Rule" id="MF_00044"/>
    </source>
</evidence>
<dbReference type="RefSeq" id="WP_101359299.1">
    <property type="nucleotide sequence ID" value="NZ_NKXO01000034.1"/>
</dbReference>
<dbReference type="InterPro" id="IPR004115">
    <property type="entry name" value="GAD-like_sf"/>
</dbReference>
<evidence type="ECO:0000256" key="2">
    <source>
        <dbReference type="ARBA" id="ARBA00022598"/>
    </source>
</evidence>
<sequence length="587" mass="67213">MFRTHTCGELRLSNQNENVTLAGWVQTIRDKGSILWIDLRDRYGITQITLVENKTPAELFETARSLGREFVIQVSGKVAERESKNPKLPTGEIEVWAEKIAILNPAEVPPFKIEDETDGGDDLRMKFRYLDLRRNIVRKNLELRHKMAQETRKYLDSQYFIEVETPVLIKSTPEGARDFVVPSRMNQGQFYALPQSPQTFKQLLMVAGFDRYYQIVKCFRDEDLRADRQPEFTQIDCEMSFVEQEDVLQMFEGLIRHLFRSVKGIEIPTLPRMSYEEAMRLYGSDKPDTRFEMKFTEITHLAKGKGFQVFDNAEIVVGICAKGCAEYTRKQLDELTEFVKKPQIGAKGLVYVQCKADGSFKSSVDKFYTQDDLRTWAEAMQAQAGDLLLILSGETAKTRKQLSELRLEMGTRLGLRDKNKFSCLWVIDFPAFEYDEEAGRWFAMHHPFTSPKPEDITFLQNGELGKVRANAYDMVINGTEVGGGSIRIFDKNLQAKMFEVLGFTAEQAEKQFGFLMNAFRYGAPPHGGIAFGFDRLCAIFSGADSIRDFIAFPKNNSGRDVMIDAPSEIFQEQLEELGIRLVKNKQL</sequence>
<dbReference type="GO" id="GO:0005737">
    <property type="term" value="C:cytoplasm"/>
    <property type="evidence" value="ECO:0007669"/>
    <property type="project" value="UniProtKB-SubCell"/>
</dbReference>
<keyword evidence="6 7" id="KW-0030">Aminoacyl-tRNA synthetase</keyword>
<evidence type="ECO:0000256" key="1">
    <source>
        <dbReference type="ARBA" id="ARBA00006303"/>
    </source>
</evidence>
<name>A0A2N3IAW2_9BACT</name>
<comment type="caution">
    <text evidence="7">Lacks conserved residue(s) required for the propagation of feature annotation.</text>
</comment>
<comment type="caution">
    <text evidence="9">The sequence shown here is derived from an EMBL/GenBank/DDBJ whole genome shotgun (WGS) entry which is preliminary data.</text>
</comment>
<dbReference type="Gene3D" id="3.30.930.10">
    <property type="entry name" value="Bira Bifunctional Protein, Domain 2"/>
    <property type="match status" value="1"/>
</dbReference>
<dbReference type="Pfam" id="PF02938">
    <property type="entry name" value="GAD"/>
    <property type="match status" value="1"/>
</dbReference>
<dbReference type="InterPro" id="IPR006195">
    <property type="entry name" value="aa-tRNA-synth_II"/>
</dbReference>
<dbReference type="OrthoDB" id="9802326at2"/>
<dbReference type="InterPro" id="IPR012340">
    <property type="entry name" value="NA-bd_OB-fold"/>
</dbReference>
<proteinExistence type="inferred from homology"/>
<accession>A0A2N3IAW2</accession>
<dbReference type="PANTHER" id="PTHR22594">
    <property type="entry name" value="ASPARTYL/LYSYL-TRNA SYNTHETASE"/>
    <property type="match status" value="1"/>
</dbReference>
<comment type="function">
    <text evidence="7">Catalyzes the attachment of L-aspartate to tRNA(Asp) in a two-step reaction: L-aspartate is first activated by ATP to form Asp-AMP and then transferred to the acceptor end of tRNA(Asp).</text>
</comment>
<evidence type="ECO:0000256" key="4">
    <source>
        <dbReference type="ARBA" id="ARBA00022840"/>
    </source>
</evidence>
<dbReference type="Pfam" id="PF01336">
    <property type="entry name" value="tRNA_anti-codon"/>
    <property type="match status" value="1"/>
</dbReference>
<comment type="catalytic activity">
    <reaction evidence="7">
        <text>tRNA(Asp) + L-aspartate + ATP = L-aspartyl-tRNA(Asp) + AMP + diphosphate</text>
        <dbReference type="Rhea" id="RHEA:19649"/>
        <dbReference type="Rhea" id="RHEA-COMP:9660"/>
        <dbReference type="Rhea" id="RHEA-COMP:9678"/>
        <dbReference type="ChEBI" id="CHEBI:29991"/>
        <dbReference type="ChEBI" id="CHEBI:30616"/>
        <dbReference type="ChEBI" id="CHEBI:33019"/>
        <dbReference type="ChEBI" id="CHEBI:78442"/>
        <dbReference type="ChEBI" id="CHEBI:78516"/>
        <dbReference type="ChEBI" id="CHEBI:456215"/>
        <dbReference type="EC" id="6.1.1.12"/>
    </reaction>
</comment>
<dbReference type="SUPFAM" id="SSF55681">
    <property type="entry name" value="Class II aaRS and biotin synthetases"/>
    <property type="match status" value="1"/>
</dbReference>
<feature type="binding site" evidence="7">
    <location>
        <begin position="220"/>
        <end position="222"/>
    </location>
    <ligand>
        <name>ATP</name>
        <dbReference type="ChEBI" id="CHEBI:30616"/>
    </ligand>
</feature>
<dbReference type="PANTHER" id="PTHR22594:SF5">
    <property type="entry name" value="ASPARTATE--TRNA LIGASE, MITOCHONDRIAL"/>
    <property type="match status" value="1"/>
</dbReference>
<evidence type="ECO:0000256" key="3">
    <source>
        <dbReference type="ARBA" id="ARBA00022741"/>
    </source>
</evidence>
<feature type="binding site" evidence="7">
    <location>
        <position position="220"/>
    </location>
    <ligand>
        <name>L-aspartate</name>
        <dbReference type="ChEBI" id="CHEBI:29991"/>
    </ligand>
</feature>
<evidence type="ECO:0000256" key="6">
    <source>
        <dbReference type="ARBA" id="ARBA00023146"/>
    </source>
</evidence>
<evidence type="ECO:0000259" key="8">
    <source>
        <dbReference type="PROSITE" id="PS50862"/>
    </source>
</evidence>
<comment type="subcellular location">
    <subcellularLocation>
        <location evidence="7">Cytoplasm</location>
    </subcellularLocation>
</comment>
<feature type="binding site" evidence="7">
    <location>
        <position position="229"/>
    </location>
    <ligand>
        <name>ATP</name>
        <dbReference type="ChEBI" id="CHEBI:30616"/>
    </ligand>
</feature>
<dbReference type="NCBIfam" id="NF001750">
    <property type="entry name" value="PRK00476.1"/>
    <property type="match status" value="1"/>
</dbReference>
<keyword evidence="10" id="KW-1185">Reference proteome</keyword>
<dbReference type="NCBIfam" id="TIGR00459">
    <property type="entry name" value="aspS_bact"/>
    <property type="match status" value="1"/>
</dbReference>
<dbReference type="EMBL" id="NKXO01000034">
    <property type="protein sequence ID" value="PKQ67420.1"/>
    <property type="molecule type" value="Genomic_DNA"/>
</dbReference>
<keyword evidence="5 7" id="KW-0648">Protein biosynthesis</keyword>
<protein>
    <recommendedName>
        <fullName evidence="7">Aspartate--tRNA ligase</fullName>
        <ecNumber evidence="7">6.1.1.12</ecNumber>
    </recommendedName>
    <alternativeName>
        <fullName evidence="7">Aspartyl-tRNA synthetase</fullName>
        <shortName evidence="7">AspRS</shortName>
    </alternativeName>
</protein>
<dbReference type="CDD" id="cd00777">
    <property type="entry name" value="AspRS_core"/>
    <property type="match status" value="1"/>
</dbReference>
<dbReference type="CDD" id="cd04317">
    <property type="entry name" value="EcAspRS_like_N"/>
    <property type="match status" value="1"/>
</dbReference>
<keyword evidence="2 7" id="KW-0436">Ligase</keyword>
<reference evidence="9 10" key="1">
    <citation type="submission" date="2017-06" db="EMBL/GenBank/DDBJ databases">
        <title>Raineya orbicola gen. nov., sp. nov. a slightly thermophilic bacterium of the phylum Bacteroidetes and the description of Raineyaceae fam. nov.</title>
        <authorList>
            <person name="Albuquerque L."/>
            <person name="Polonia A.R.M."/>
            <person name="Barroso C."/>
            <person name="Froufe H.J.C."/>
            <person name="Lage O."/>
            <person name="Lobo-Da-Cunha A."/>
            <person name="Egas C."/>
            <person name="Da Costa M.S."/>
        </authorList>
    </citation>
    <scope>NUCLEOTIDE SEQUENCE [LARGE SCALE GENOMIC DNA]</scope>
    <source>
        <strain evidence="9 10">SPSPC-11</strain>
    </source>
</reference>